<accession>A0A2T2PB36</accession>
<protein>
    <recommendedName>
        <fullName evidence="5">Extracellular membrane protein CFEM domain-containing protein</fullName>
    </recommendedName>
</protein>
<dbReference type="OrthoDB" id="3794517at2759"/>
<keyword evidence="4" id="KW-1185">Reference proteome</keyword>
<keyword evidence="1" id="KW-1133">Transmembrane helix</keyword>
<evidence type="ECO:0008006" key="5">
    <source>
        <dbReference type="Google" id="ProtNLM"/>
    </source>
</evidence>
<evidence type="ECO:0000256" key="2">
    <source>
        <dbReference type="SAM" id="SignalP"/>
    </source>
</evidence>
<dbReference type="AlphaFoldDB" id="A0A2T2PB36"/>
<keyword evidence="2" id="KW-0732">Signal</keyword>
<dbReference type="STRING" id="1448308.A0A2T2PB36"/>
<evidence type="ECO:0000313" key="4">
    <source>
        <dbReference type="Proteomes" id="UP000240883"/>
    </source>
</evidence>
<sequence>MLIPKIQIVILATCVTVTSAVGPTSIFIDNVPEYDLLATCAELELSAIVRDMQYGCGDGSSLTSYACFCYQSSAKFSSMIGKHVETQCPQDPSQNTSAIEVFSKYCQLGQVAALPTATSSSTVLSISSVLPAPGVTTSIATSTSVPSQKQESKDTPVVAIAVGVSVPVATIAIAVSLYFLWRHRKSRLDIIGNDGEESKQTFEVSGSPQIGELGPFQRVELAQPTETYYELGTDQNKR</sequence>
<gene>
    <name evidence="3" type="ORF">BS50DRAFT_615672</name>
</gene>
<keyword evidence="1" id="KW-0472">Membrane</keyword>
<feature type="chain" id="PRO_5015653102" description="Extracellular membrane protein CFEM domain-containing protein" evidence="2">
    <location>
        <begin position="21"/>
        <end position="238"/>
    </location>
</feature>
<proteinExistence type="predicted"/>
<reference evidence="3 4" key="1">
    <citation type="journal article" date="2018" name="Front. Microbiol.">
        <title>Genome-Wide Analysis of Corynespora cassiicola Leaf Fall Disease Putative Effectors.</title>
        <authorList>
            <person name="Lopez D."/>
            <person name="Ribeiro S."/>
            <person name="Label P."/>
            <person name="Fumanal B."/>
            <person name="Venisse J.S."/>
            <person name="Kohler A."/>
            <person name="de Oliveira R.R."/>
            <person name="Labutti K."/>
            <person name="Lipzen A."/>
            <person name="Lail K."/>
            <person name="Bauer D."/>
            <person name="Ohm R.A."/>
            <person name="Barry K.W."/>
            <person name="Spatafora J."/>
            <person name="Grigoriev I.V."/>
            <person name="Martin F.M."/>
            <person name="Pujade-Renaud V."/>
        </authorList>
    </citation>
    <scope>NUCLEOTIDE SEQUENCE [LARGE SCALE GENOMIC DNA]</scope>
    <source>
        <strain evidence="3 4">Philippines</strain>
    </source>
</reference>
<evidence type="ECO:0000313" key="3">
    <source>
        <dbReference type="EMBL" id="PSN74879.1"/>
    </source>
</evidence>
<dbReference type="Proteomes" id="UP000240883">
    <property type="component" value="Unassembled WGS sequence"/>
</dbReference>
<feature type="transmembrane region" description="Helical" evidence="1">
    <location>
        <begin position="157"/>
        <end position="181"/>
    </location>
</feature>
<keyword evidence="1" id="KW-0812">Transmembrane</keyword>
<name>A0A2T2PB36_CORCC</name>
<feature type="signal peptide" evidence="2">
    <location>
        <begin position="1"/>
        <end position="20"/>
    </location>
</feature>
<dbReference type="EMBL" id="KZ678128">
    <property type="protein sequence ID" value="PSN74879.1"/>
    <property type="molecule type" value="Genomic_DNA"/>
</dbReference>
<evidence type="ECO:0000256" key="1">
    <source>
        <dbReference type="SAM" id="Phobius"/>
    </source>
</evidence>
<organism evidence="3 4">
    <name type="scientific">Corynespora cassiicola Philippines</name>
    <dbReference type="NCBI Taxonomy" id="1448308"/>
    <lineage>
        <taxon>Eukaryota</taxon>
        <taxon>Fungi</taxon>
        <taxon>Dikarya</taxon>
        <taxon>Ascomycota</taxon>
        <taxon>Pezizomycotina</taxon>
        <taxon>Dothideomycetes</taxon>
        <taxon>Pleosporomycetidae</taxon>
        <taxon>Pleosporales</taxon>
        <taxon>Corynesporascaceae</taxon>
        <taxon>Corynespora</taxon>
    </lineage>
</organism>